<name>A0A1Y1IHM2_KLENI</name>
<dbReference type="SMART" id="SM00386">
    <property type="entry name" value="HAT"/>
    <property type="match status" value="14"/>
</dbReference>
<sequence length="708" mass="84452">MGSREGDPSLAYLPKRDTEVRLPRPTQVKNKTPAPVQITAEQLLREAREHQEQEIRPPKQQITDADELAQYRLRKRKEFEDTVRRVRWNQSKWVQYAQWEESQKDFPRARSVWERALEVDYRSLTLWLKYAEMEMKNKFVNHARNVWDRAVSLLPRVDQLWYKYIHMEEMLGNVAGARQIFERWMKWEPDHNGWTAYIKMELRYNEVERARQIFERYTQCHPTVRAWIKYAKFEVKNGEVARARAVYERSIEQLGEDGQTEELFVAFAKFEEHCKEFERARAIYKYALDHIPKGQADDLYKQFTAFEKQYGNRDAIEDVIVSKRRFQYEEDVKKNPLNYDAWFDYVRLEESNGDTEKVREVYERAIANIPPAEEKRYWQRYIYLWINYALYEELEADDPERTRDVYRECLRVIPHKKFSFSKIWIMAAQFEIRQKDLAAARKILGTAIGMAPKDKIFRTYISIELTLAKVDRCRQLYEVYLEWAPSSCYAWTKFAELERTLNEFDRARGIFELAIAQPVLDTPELLWKAYIDFEIGEGEYGRARELYERLLNRTKHVKVWMSYAQFESSVALEEEIEAAEQERDPDDGLLEDQQRERDARTRAVYERAHESLKAASPDLKEERVLLLEAWRDFEQGSGDAEKAQEVEAKMPKKVKRKRPILAADNTPQGMEEYYDYIFPDEAGGRPNLKILEAAYRWKKQKLEGGEAT</sequence>
<evidence type="ECO:0000256" key="8">
    <source>
        <dbReference type="ARBA" id="ARBA00037040"/>
    </source>
</evidence>
<dbReference type="Pfam" id="PF23231">
    <property type="entry name" value="HAT_Syf1_CNRKL1_C"/>
    <property type="match status" value="2"/>
</dbReference>
<dbReference type="Gene3D" id="1.25.40.10">
    <property type="entry name" value="Tetratricopeptide repeat domain"/>
    <property type="match status" value="3"/>
</dbReference>
<dbReference type="FunFam" id="1.25.40.10:FF:000269">
    <property type="entry name" value="Crooked neck pre-mRNA-splicing factor 1"/>
    <property type="match status" value="1"/>
</dbReference>
<protein>
    <recommendedName>
        <fullName evidence="14">Crooked neck protein</fullName>
    </recommendedName>
</protein>
<evidence type="ECO:0008006" key="14">
    <source>
        <dbReference type="Google" id="ProtNLM"/>
    </source>
</evidence>
<evidence type="ECO:0000256" key="6">
    <source>
        <dbReference type="ARBA" id="ARBA00023187"/>
    </source>
</evidence>
<keyword evidence="3" id="KW-0507">mRNA processing</keyword>
<reference evidence="12 13" key="1">
    <citation type="journal article" date="2014" name="Nat. Commun.">
        <title>Klebsormidium flaccidum genome reveals primary factors for plant terrestrial adaptation.</title>
        <authorList>
            <person name="Hori K."/>
            <person name="Maruyama F."/>
            <person name="Fujisawa T."/>
            <person name="Togashi T."/>
            <person name="Yamamoto N."/>
            <person name="Seo M."/>
            <person name="Sato S."/>
            <person name="Yamada T."/>
            <person name="Mori H."/>
            <person name="Tajima N."/>
            <person name="Moriyama T."/>
            <person name="Ikeuchi M."/>
            <person name="Watanabe M."/>
            <person name="Wada H."/>
            <person name="Kobayashi K."/>
            <person name="Saito M."/>
            <person name="Masuda T."/>
            <person name="Sasaki-Sekimoto Y."/>
            <person name="Mashiguchi K."/>
            <person name="Awai K."/>
            <person name="Shimojima M."/>
            <person name="Masuda S."/>
            <person name="Iwai M."/>
            <person name="Nobusawa T."/>
            <person name="Narise T."/>
            <person name="Kondo S."/>
            <person name="Saito H."/>
            <person name="Sato R."/>
            <person name="Murakawa M."/>
            <person name="Ihara Y."/>
            <person name="Oshima-Yamada Y."/>
            <person name="Ohtaka K."/>
            <person name="Satoh M."/>
            <person name="Sonobe K."/>
            <person name="Ishii M."/>
            <person name="Ohtani R."/>
            <person name="Kanamori-Sato M."/>
            <person name="Honoki R."/>
            <person name="Miyazaki D."/>
            <person name="Mochizuki H."/>
            <person name="Umetsu J."/>
            <person name="Higashi K."/>
            <person name="Shibata D."/>
            <person name="Kamiya Y."/>
            <person name="Sato N."/>
            <person name="Nakamura Y."/>
            <person name="Tabata S."/>
            <person name="Ida S."/>
            <person name="Kurokawa K."/>
            <person name="Ohta H."/>
        </authorList>
    </citation>
    <scope>NUCLEOTIDE SEQUENCE [LARGE SCALE GENOMIC DNA]</scope>
    <source>
        <strain evidence="12 13">NIES-2285</strain>
    </source>
</reference>
<dbReference type="AlphaFoldDB" id="A0A1Y1IHM2"/>
<dbReference type="GO" id="GO:0000398">
    <property type="term" value="P:mRNA splicing, via spliceosome"/>
    <property type="evidence" value="ECO:0000318"/>
    <property type="project" value="GO_Central"/>
</dbReference>
<dbReference type="SUPFAM" id="SSF48452">
    <property type="entry name" value="TPR-like"/>
    <property type="match status" value="4"/>
</dbReference>
<evidence type="ECO:0000256" key="7">
    <source>
        <dbReference type="ARBA" id="ARBA00023242"/>
    </source>
</evidence>
<feature type="compositionally biased region" description="Acidic residues" evidence="9">
    <location>
        <begin position="575"/>
        <end position="590"/>
    </location>
</feature>
<evidence type="ECO:0000256" key="1">
    <source>
        <dbReference type="ARBA" id="ARBA00004123"/>
    </source>
</evidence>
<dbReference type="GO" id="GO:0000974">
    <property type="term" value="C:Prp19 complex"/>
    <property type="evidence" value="ECO:0000318"/>
    <property type="project" value="GO_Central"/>
</dbReference>
<accession>A0A1Y1IHM2</accession>
<dbReference type="GO" id="GO:0071014">
    <property type="term" value="C:post-mRNA release spliceosomal complex"/>
    <property type="evidence" value="ECO:0000318"/>
    <property type="project" value="GO_Central"/>
</dbReference>
<evidence type="ECO:0000256" key="9">
    <source>
        <dbReference type="SAM" id="MobiDB-lite"/>
    </source>
</evidence>
<feature type="region of interest" description="Disordered" evidence="9">
    <location>
        <begin position="1"/>
        <end position="34"/>
    </location>
</feature>
<dbReference type="GO" id="GO:0000245">
    <property type="term" value="P:spliceosomal complex assembly"/>
    <property type="evidence" value="ECO:0000318"/>
    <property type="project" value="GO_Central"/>
</dbReference>
<evidence type="ECO:0000259" key="10">
    <source>
        <dbReference type="Pfam" id="PF23231"/>
    </source>
</evidence>
<feature type="domain" description="Pre-mRNA-splicing factor Syf1/CRNKL1-like C-terminal HAT-repeats" evidence="10">
    <location>
        <begin position="343"/>
        <end position="580"/>
    </location>
</feature>
<dbReference type="Pfam" id="PF23233">
    <property type="entry name" value="HAT_Syf1_CNRKL1_N"/>
    <property type="match status" value="1"/>
</dbReference>
<comment type="similarity">
    <text evidence="2">Belongs to the crooked-neck family.</text>
</comment>
<keyword evidence="7" id="KW-0539">Nucleus</keyword>
<proteinExistence type="inferred from homology"/>
<keyword evidence="5" id="KW-0677">Repeat</keyword>
<comment type="subcellular location">
    <subcellularLocation>
        <location evidence="1">Nucleus</location>
    </subcellularLocation>
</comment>
<dbReference type="InterPro" id="IPR055430">
    <property type="entry name" value="HAT_Syf1_CNRKL1_C"/>
</dbReference>
<keyword evidence="4" id="KW-0747">Spliceosome</keyword>
<dbReference type="GO" id="GO:0071007">
    <property type="term" value="C:U2-type catalytic step 2 spliceosome"/>
    <property type="evidence" value="ECO:0000318"/>
    <property type="project" value="GO_Central"/>
</dbReference>
<evidence type="ECO:0000256" key="3">
    <source>
        <dbReference type="ARBA" id="ARBA00022664"/>
    </source>
</evidence>
<feature type="domain" description="Pre-mRNA-splicing factor Syf1/CRNKL1-like C-terminal HAT-repeats" evidence="10">
    <location>
        <begin position="240"/>
        <end position="327"/>
    </location>
</feature>
<evidence type="ECO:0000256" key="4">
    <source>
        <dbReference type="ARBA" id="ARBA00022728"/>
    </source>
</evidence>
<keyword evidence="13" id="KW-1185">Reference proteome</keyword>
<dbReference type="InterPro" id="IPR045075">
    <property type="entry name" value="Syf1-like"/>
</dbReference>
<organism evidence="12 13">
    <name type="scientific">Klebsormidium nitens</name>
    <name type="common">Green alga</name>
    <name type="synonym">Ulothrix nitens</name>
    <dbReference type="NCBI Taxonomy" id="105231"/>
    <lineage>
        <taxon>Eukaryota</taxon>
        <taxon>Viridiplantae</taxon>
        <taxon>Streptophyta</taxon>
        <taxon>Klebsormidiophyceae</taxon>
        <taxon>Klebsormidiales</taxon>
        <taxon>Klebsormidiaceae</taxon>
        <taxon>Klebsormidium</taxon>
    </lineage>
</organism>
<feature type="domain" description="Pre-mRNA-splicing factor Syf1-like N-terminal HAT-repeats" evidence="11">
    <location>
        <begin position="78"/>
        <end position="222"/>
    </location>
</feature>
<evidence type="ECO:0000256" key="5">
    <source>
        <dbReference type="ARBA" id="ARBA00022737"/>
    </source>
</evidence>
<evidence type="ECO:0000313" key="12">
    <source>
        <dbReference type="EMBL" id="GAQ90304.1"/>
    </source>
</evidence>
<dbReference type="InterPro" id="IPR011990">
    <property type="entry name" value="TPR-like_helical_dom_sf"/>
</dbReference>
<keyword evidence="6" id="KW-0508">mRNA splicing</keyword>
<evidence type="ECO:0000259" key="11">
    <source>
        <dbReference type="Pfam" id="PF23233"/>
    </source>
</evidence>
<dbReference type="OrthoDB" id="541719at2759"/>
<gene>
    <name evidence="12" type="ORF">KFL_006240065</name>
</gene>
<evidence type="ECO:0000313" key="13">
    <source>
        <dbReference type="Proteomes" id="UP000054558"/>
    </source>
</evidence>
<evidence type="ECO:0000256" key="2">
    <source>
        <dbReference type="ARBA" id="ARBA00008644"/>
    </source>
</evidence>
<dbReference type="InterPro" id="IPR055433">
    <property type="entry name" value="HAT_Syf1-like_N"/>
</dbReference>
<dbReference type="OMA" id="HIKVWIS"/>
<dbReference type="InterPro" id="IPR003107">
    <property type="entry name" value="HAT"/>
</dbReference>
<dbReference type="PANTHER" id="PTHR11246:SF3">
    <property type="entry name" value="CROOKED NECK-LIKE PROTEIN 1"/>
    <property type="match status" value="1"/>
</dbReference>
<dbReference type="EMBL" id="DF237573">
    <property type="protein sequence ID" value="GAQ90304.1"/>
    <property type="molecule type" value="Genomic_DNA"/>
</dbReference>
<dbReference type="PANTHER" id="PTHR11246">
    <property type="entry name" value="PRE-MRNA SPLICING FACTOR"/>
    <property type="match status" value="1"/>
</dbReference>
<dbReference type="FunFam" id="1.25.40.10:FF:000048">
    <property type="entry name" value="Cell cycle control protein"/>
    <property type="match status" value="1"/>
</dbReference>
<dbReference type="Proteomes" id="UP000054558">
    <property type="component" value="Unassembled WGS sequence"/>
</dbReference>
<dbReference type="FunFam" id="1.25.40.10:FF:000306">
    <property type="entry name" value="Cell cycle control protein cwf4"/>
    <property type="match status" value="1"/>
</dbReference>
<feature type="region of interest" description="Disordered" evidence="9">
    <location>
        <begin position="575"/>
        <end position="596"/>
    </location>
</feature>
<comment type="function">
    <text evidence="8">Involved in pre-mRNA splicing and cell cycle progression. Required for the spliceosome assembly and initiation of the DNA replication.</text>
</comment>
<dbReference type="STRING" id="105231.A0A1Y1IHM2"/>